<protein>
    <recommendedName>
        <fullName evidence="1">CheW-like domain-containing protein</fullName>
    </recommendedName>
</protein>
<name>M7P334_9GAMM</name>
<dbReference type="SUPFAM" id="SSF50341">
    <property type="entry name" value="CheW-like"/>
    <property type="match status" value="1"/>
</dbReference>
<dbReference type="GO" id="GO:0007165">
    <property type="term" value="P:signal transduction"/>
    <property type="evidence" value="ECO:0007669"/>
    <property type="project" value="InterPro"/>
</dbReference>
<dbReference type="eggNOG" id="COG0835">
    <property type="taxonomic scope" value="Bacteria"/>
</dbReference>
<evidence type="ECO:0000313" key="3">
    <source>
        <dbReference type="Proteomes" id="UP000012019"/>
    </source>
</evidence>
<feature type="domain" description="CheW-like" evidence="1">
    <location>
        <begin position="10"/>
        <end position="138"/>
    </location>
</feature>
<dbReference type="EMBL" id="APHR01000010">
    <property type="protein sequence ID" value="EMR13921.1"/>
    <property type="molecule type" value="Genomic_DNA"/>
</dbReference>
<organism evidence="2 3">
    <name type="scientific">Methylophaga lonarensis MPL</name>
    <dbReference type="NCBI Taxonomy" id="1286106"/>
    <lineage>
        <taxon>Bacteria</taxon>
        <taxon>Pseudomonadati</taxon>
        <taxon>Pseudomonadota</taxon>
        <taxon>Gammaproteobacteria</taxon>
        <taxon>Thiotrichales</taxon>
        <taxon>Piscirickettsiaceae</taxon>
        <taxon>Methylophaga</taxon>
    </lineage>
</organism>
<dbReference type="GO" id="GO:0006935">
    <property type="term" value="P:chemotaxis"/>
    <property type="evidence" value="ECO:0007669"/>
    <property type="project" value="InterPro"/>
</dbReference>
<dbReference type="STRING" id="1286106.MPL1_02103"/>
<reference evidence="2 3" key="1">
    <citation type="journal article" date="2013" name="Genome Announc.">
        <title>Draft Genome Sequence of Methylophaga lonarensis MPLT, a Haloalkaliphilic (Non-Methane-Utilizing) Methylotroph.</title>
        <authorList>
            <person name="Shetty S.A."/>
            <person name="Marathe N.P."/>
            <person name="Munot H."/>
            <person name="Antony C.P."/>
            <person name="Dhotre D.P."/>
            <person name="Murrell J.C."/>
            <person name="Shouche Y.S."/>
        </authorList>
    </citation>
    <scope>NUCLEOTIDE SEQUENCE [LARGE SCALE GENOMIC DNA]</scope>
    <source>
        <strain evidence="2 3">MPL</strain>
    </source>
</reference>
<accession>M7P334</accession>
<gene>
    <name evidence="2" type="ORF">MPL1_02103</name>
</gene>
<dbReference type="AlphaFoldDB" id="M7P334"/>
<evidence type="ECO:0000313" key="2">
    <source>
        <dbReference type="EMBL" id="EMR13921.1"/>
    </source>
</evidence>
<proteinExistence type="predicted"/>
<dbReference type="OrthoDB" id="5765252at2"/>
<evidence type="ECO:0000259" key="1">
    <source>
        <dbReference type="Pfam" id="PF01584"/>
    </source>
</evidence>
<comment type="caution">
    <text evidence="2">The sequence shown here is derived from an EMBL/GenBank/DDBJ whole genome shotgun (WGS) entry which is preliminary data.</text>
</comment>
<dbReference type="InterPro" id="IPR036061">
    <property type="entry name" value="CheW-like_dom_sf"/>
</dbReference>
<keyword evidence="3" id="KW-1185">Reference proteome</keyword>
<sequence length="146" mass="16527">MSEQGNFVHCMLIPLEQRYLLLPNTAVAEVLPMPKLNQQSQSRIKISWREQDMPIVDLEQLLGQQTHSTSASKVCIVNALNRDSELTVYAFPCWGAPQLITVNEFALQPTHDESHSEYIHCQLKIGNKVAVIPQLDNIESYLKNLA</sequence>
<dbReference type="RefSeq" id="WP_009725467.1">
    <property type="nucleotide sequence ID" value="NZ_APHR01000010.1"/>
</dbReference>
<dbReference type="InterPro" id="IPR002545">
    <property type="entry name" value="CheW-lke_dom"/>
</dbReference>
<dbReference type="Pfam" id="PF01584">
    <property type="entry name" value="CheW"/>
    <property type="match status" value="1"/>
</dbReference>
<dbReference type="Proteomes" id="UP000012019">
    <property type="component" value="Unassembled WGS sequence"/>
</dbReference>
<dbReference type="PATRIC" id="fig|1286106.3.peg.423"/>